<reference evidence="2" key="2">
    <citation type="journal article" date="2018" name="Mol. Plant Microbe Interact.">
        <title>Genome sequence resources for the wheat stripe rust pathogen (Puccinia striiformis f. sp. tritici) and the barley stripe rust pathogen (Puccinia striiformis f. sp. hordei).</title>
        <authorList>
            <person name="Xia C."/>
            <person name="Wang M."/>
            <person name="Yin C."/>
            <person name="Cornejo O.E."/>
            <person name="Hulbert S.H."/>
            <person name="Chen X."/>
        </authorList>
    </citation>
    <scope>NUCLEOTIDE SEQUENCE [LARGE SCALE GENOMIC DNA]</scope>
    <source>
        <strain evidence="2">93-210</strain>
    </source>
</reference>
<keyword evidence="2" id="KW-1185">Reference proteome</keyword>
<organism evidence="1 2">
    <name type="scientific">Puccinia striiformis f. sp. tritici</name>
    <dbReference type="NCBI Taxonomy" id="168172"/>
    <lineage>
        <taxon>Eukaryota</taxon>
        <taxon>Fungi</taxon>
        <taxon>Dikarya</taxon>
        <taxon>Basidiomycota</taxon>
        <taxon>Pucciniomycotina</taxon>
        <taxon>Pucciniomycetes</taxon>
        <taxon>Pucciniales</taxon>
        <taxon>Pucciniaceae</taxon>
        <taxon>Puccinia</taxon>
    </lineage>
</organism>
<evidence type="ECO:0000313" key="2">
    <source>
        <dbReference type="Proteomes" id="UP001060170"/>
    </source>
</evidence>
<gene>
    <name evidence="1" type="ORF">MJO28_002274</name>
</gene>
<proteinExistence type="predicted"/>
<protein>
    <submittedName>
        <fullName evidence="1">Uncharacterized protein</fullName>
    </submittedName>
</protein>
<reference evidence="2" key="1">
    <citation type="journal article" date="2018" name="BMC Genomics">
        <title>Genomic insights into host adaptation between the wheat stripe rust pathogen (Puccinia striiformis f. sp. tritici) and the barley stripe rust pathogen (Puccinia striiformis f. sp. hordei).</title>
        <authorList>
            <person name="Xia C."/>
            <person name="Wang M."/>
            <person name="Yin C."/>
            <person name="Cornejo O.E."/>
            <person name="Hulbert S.H."/>
            <person name="Chen X."/>
        </authorList>
    </citation>
    <scope>NUCLEOTIDE SEQUENCE [LARGE SCALE GENOMIC DNA]</scope>
    <source>
        <strain evidence="2">93-210</strain>
    </source>
</reference>
<comment type="caution">
    <text evidence="1">The sequence shown here is derived from an EMBL/GenBank/DDBJ whole genome shotgun (WGS) entry which is preliminary data.</text>
</comment>
<evidence type="ECO:0000313" key="1">
    <source>
        <dbReference type="EMBL" id="KAI7961785.1"/>
    </source>
</evidence>
<dbReference type="EMBL" id="CM045866">
    <property type="protein sequence ID" value="KAI7961785.1"/>
    <property type="molecule type" value="Genomic_DNA"/>
</dbReference>
<name>A0ACC0EVW0_9BASI</name>
<accession>A0ACC0EVW0</accession>
<dbReference type="Proteomes" id="UP001060170">
    <property type="component" value="Chromosome 2"/>
</dbReference>
<sequence length="347" mass="38477">MLAKDNHAAAGQPSELKMATHTRIPATGAGIISLSEPPPIVQKLLEELTNHNGQPLSISTIDHSIINGQQNTREVIQDPAFYEPRGRPLVITRDESEFILDALELEPTLYLDEVQSHIDAMTGERHPISTIHNEIKFGLGLTSKKARTVHPAQCPMQRANFICDVAFIPSDHLVFLDEAGVSLKTHCRDHAWSPKGERTVRLPRPLTAPRISILPAVCLEGLLAVVAQEGNTNWLDLEYFLEDFLLPSMNPFPGRNSVLIMDNATLHHGGEVANLCDQRGVLLLYLPPYSSDMNPIEKVFSVLKSQLKRRQILTGTSEDAEIIKNVLPEIVTPQLMSSLFRSSNYPA</sequence>
<reference evidence="1 2" key="3">
    <citation type="journal article" date="2022" name="Microbiol. Spectr.">
        <title>Folding features and dynamics of 3D genome architecture in plant fungal pathogens.</title>
        <authorList>
            <person name="Xia C."/>
        </authorList>
    </citation>
    <scope>NUCLEOTIDE SEQUENCE [LARGE SCALE GENOMIC DNA]</scope>
    <source>
        <strain evidence="1 2">93-210</strain>
    </source>
</reference>